<dbReference type="AlphaFoldDB" id="A0A4Y2IZD7"/>
<comment type="caution">
    <text evidence="2">The sequence shown here is derived from an EMBL/GenBank/DDBJ whole genome shotgun (WGS) entry which is preliminary data.</text>
</comment>
<feature type="non-terminal residue" evidence="2">
    <location>
        <position position="21"/>
    </location>
</feature>
<dbReference type="Proteomes" id="UP000499080">
    <property type="component" value="Unassembled WGS sequence"/>
</dbReference>
<evidence type="ECO:0000313" key="2">
    <source>
        <dbReference type="EMBL" id="GBM83024.1"/>
    </source>
</evidence>
<name>A0A4Y2IZD7_ARAVE</name>
<organism evidence="2 3">
    <name type="scientific">Araneus ventricosus</name>
    <name type="common">Orbweaver spider</name>
    <name type="synonym">Epeira ventricosa</name>
    <dbReference type="NCBI Taxonomy" id="182803"/>
    <lineage>
        <taxon>Eukaryota</taxon>
        <taxon>Metazoa</taxon>
        <taxon>Ecdysozoa</taxon>
        <taxon>Arthropoda</taxon>
        <taxon>Chelicerata</taxon>
        <taxon>Arachnida</taxon>
        <taxon>Araneae</taxon>
        <taxon>Araneomorphae</taxon>
        <taxon>Entelegynae</taxon>
        <taxon>Araneoidea</taxon>
        <taxon>Araneidae</taxon>
        <taxon>Araneus</taxon>
    </lineage>
</organism>
<protein>
    <submittedName>
        <fullName evidence="2">Uncharacterized protein</fullName>
    </submittedName>
</protein>
<gene>
    <name evidence="2" type="ORF">AVEN_238777_1</name>
</gene>
<accession>A0A4Y2IZD7</accession>
<dbReference type="EMBL" id="BGPR01003052">
    <property type="protein sequence ID" value="GBM83024.1"/>
    <property type="molecule type" value="Genomic_DNA"/>
</dbReference>
<evidence type="ECO:0000313" key="3">
    <source>
        <dbReference type="Proteomes" id="UP000499080"/>
    </source>
</evidence>
<proteinExistence type="predicted"/>
<reference evidence="2 3" key="1">
    <citation type="journal article" date="2019" name="Sci. Rep.">
        <title>Orb-weaving spider Araneus ventricosus genome elucidates the spidroin gene catalogue.</title>
        <authorList>
            <person name="Kono N."/>
            <person name="Nakamura H."/>
            <person name="Ohtoshi R."/>
            <person name="Moran D.A.P."/>
            <person name="Shinohara A."/>
            <person name="Yoshida Y."/>
            <person name="Fujiwara M."/>
            <person name="Mori M."/>
            <person name="Tomita M."/>
            <person name="Arakawa K."/>
        </authorList>
    </citation>
    <scope>NUCLEOTIDE SEQUENCE [LARGE SCALE GENOMIC DNA]</scope>
</reference>
<keyword evidence="3" id="KW-1185">Reference proteome</keyword>
<feature type="region of interest" description="Disordered" evidence="1">
    <location>
        <begin position="1"/>
        <end position="21"/>
    </location>
</feature>
<sequence>MPPAASTPDGGVTDITDSPVG</sequence>
<evidence type="ECO:0000256" key="1">
    <source>
        <dbReference type="SAM" id="MobiDB-lite"/>
    </source>
</evidence>